<protein>
    <submittedName>
        <fullName evidence="1">Methyltransferase domain-containing protein</fullName>
    </submittedName>
</protein>
<dbReference type="Gene3D" id="3.40.50.150">
    <property type="entry name" value="Vaccinia Virus protein VP39"/>
    <property type="match status" value="1"/>
</dbReference>
<dbReference type="GO" id="GO:0010420">
    <property type="term" value="F:polyprenyldihydroxybenzoate methyltransferase activity"/>
    <property type="evidence" value="ECO:0007669"/>
    <property type="project" value="TreeGrafter"/>
</dbReference>
<evidence type="ECO:0000313" key="2">
    <source>
        <dbReference type="Proteomes" id="UP000315496"/>
    </source>
</evidence>
<comment type="caution">
    <text evidence="1">The sequence shown here is derived from an EMBL/GenBank/DDBJ whole genome shotgun (WGS) entry which is preliminary data.</text>
</comment>
<dbReference type="InterPro" id="IPR029063">
    <property type="entry name" value="SAM-dependent_MTases_sf"/>
</dbReference>
<dbReference type="PANTHER" id="PTHR43464">
    <property type="entry name" value="METHYLTRANSFERASE"/>
    <property type="match status" value="1"/>
</dbReference>
<accession>A0A4Z1TA58</accession>
<name>A0A4Z1TA58_GIAMU</name>
<keyword evidence="1" id="KW-0489">Methyltransferase</keyword>
<organism evidence="1 2">
    <name type="scientific">Giardia muris</name>
    <dbReference type="NCBI Taxonomy" id="5742"/>
    <lineage>
        <taxon>Eukaryota</taxon>
        <taxon>Metamonada</taxon>
        <taxon>Diplomonadida</taxon>
        <taxon>Hexamitidae</taxon>
        <taxon>Giardiinae</taxon>
        <taxon>Giardia</taxon>
    </lineage>
</organism>
<dbReference type="Proteomes" id="UP000315496">
    <property type="component" value="Chromosome 1"/>
</dbReference>
<proteinExistence type="predicted"/>
<gene>
    <name evidence="1" type="ORF">GMRT_11082</name>
</gene>
<dbReference type="GO" id="GO:0032259">
    <property type="term" value="P:methylation"/>
    <property type="evidence" value="ECO:0007669"/>
    <property type="project" value="UniProtKB-KW"/>
</dbReference>
<dbReference type="Pfam" id="PF13489">
    <property type="entry name" value="Methyltransf_23"/>
    <property type="match status" value="1"/>
</dbReference>
<reference evidence="1 2" key="1">
    <citation type="submission" date="2019-05" db="EMBL/GenBank/DDBJ databases">
        <title>The compact genome of Giardia muris reveals important steps in the evolution of intestinal protozoan parasites.</title>
        <authorList>
            <person name="Xu F."/>
            <person name="Jimenez-Gonzalez A."/>
            <person name="Einarsson E."/>
            <person name="Astvaldsson A."/>
            <person name="Peirasmaki D."/>
            <person name="Eckmann L."/>
            <person name="Andersson J.O."/>
            <person name="Svard S.G."/>
            <person name="Jerlstrom-Hultqvist J."/>
        </authorList>
    </citation>
    <scope>NUCLEOTIDE SEQUENCE [LARGE SCALE GENOMIC DNA]</scope>
    <source>
        <strain evidence="1 2">Roberts-Thomson</strain>
    </source>
</reference>
<dbReference type="VEuPathDB" id="GiardiaDB:GMRT_11082"/>
<dbReference type="EMBL" id="VDLU01000001">
    <property type="protein sequence ID" value="TNJ30117.1"/>
    <property type="molecule type" value="Genomic_DNA"/>
</dbReference>
<dbReference type="AlphaFoldDB" id="A0A4Z1TA58"/>
<evidence type="ECO:0000313" key="1">
    <source>
        <dbReference type="EMBL" id="TNJ30117.1"/>
    </source>
</evidence>
<sequence length="658" mass="74450">MAESPVVQIEMARAEHLDPQLFGVYDGYRDLIIARLRGDELSSFSSEELRGFRAKGFRTITIMGQEIPHEYGHLRAWVVKGTELTLDDLVVPLTPKCANLLRIDPETPYLAPLLILGTNGPSDKLLKKLLLRSPIIGVCTDLMSSNGFKLHLNIPKVTLEESDTPLATPPAVSGEQFLAFTKAPDYVEYFSRWVVERCPAVVQDKRRDKQAEVLNLLRTLTLQKRQGKLRHLKRSFDDYVLQELYKCLWAKDRRPNPQKGSPPNSQSRCMRRVAEIVSAIEVGEGNQPITDGALHSGHAALTYKPERILDIGCSDGYILEALASVYEVSAENAVGMDIRPPDTEGITFVEKSAIDEHAFEPESFDLILILMTLHHIPRWKTVLRNAAKWLRKGGRIFVREHDAATNLDRVLLDLHDNAFNGCVWERPELSWENFVGVARSYFFGSGTLLVAADQCGLKCLTVKRLGGQYREWKAHGMLYTALFTHMTNEEDLEKAMTTKQDVQTCLEGFINAFNVLTNKRFLEGPVYYTPLVVTQGFKGLTEAMHRVLPSFVQTDSLKETSLVIIEATDELLKLEEWFEKVIEAMVPHVALVRRRVGWKEDPARETILRIEKKLKQGGYEFLNRSNLKTEALACSFFQTISKGNEQGNPELLKRAVKN</sequence>
<dbReference type="CDD" id="cd02440">
    <property type="entry name" value="AdoMet_MTases"/>
    <property type="match status" value="1"/>
</dbReference>
<dbReference type="PANTHER" id="PTHR43464:SF23">
    <property type="entry name" value="JUVENILE HORMONE ACID O-METHYLTRANSFERASE"/>
    <property type="match status" value="1"/>
</dbReference>
<dbReference type="SUPFAM" id="SSF53335">
    <property type="entry name" value="S-adenosyl-L-methionine-dependent methyltransferases"/>
    <property type="match status" value="1"/>
</dbReference>
<dbReference type="OrthoDB" id="66144at2759"/>
<keyword evidence="2" id="KW-1185">Reference proteome</keyword>
<keyword evidence="1" id="KW-0808">Transferase</keyword>